<evidence type="ECO:0000313" key="1">
    <source>
        <dbReference type="EMBL" id="RMX54986.1"/>
    </source>
</evidence>
<dbReference type="AlphaFoldDB" id="A0A3M6UMU7"/>
<evidence type="ECO:0000313" key="2">
    <source>
        <dbReference type="Proteomes" id="UP000275408"/>
    </source>
</evidence>
<name>A0A3M6UMU7_POCDA</name>
<organism evidence="1 2">
    <name type="scientific">Pocillopora damicornis</name>
    <name type="common">Cauliflower coral</name>
    <name type="synonym">Millepora damicornis</name>
    <dbReference type="NCBI Taxonomy" id="46731"/>
    <lineage>
        <taxon>Eukaryota</taxon>
        <taxon>Metazoa</taxon>
        <taxon>Cnidaria</taxon>
        <taxon>Anthozoa</taxon>
        <taxon>Hexacorallia</taxon>
        <taxon>Scleractinia</taxon>
        <taxon>Astrocoeniina</taxon>
        <taxon>Pocilloporidae</taxon>
        <taxon>Pocillopora</taxon>
    </lineage>
</organism>
<reference evidence="1 2" key="1">
    <citation type="journal article" date="2018" name="Sci. Rep.">
        <title>Comparative analysis of the Pocillopora damicornis genome highlights role of immune system in coral evolution.</title>
        <authorList>
            <person name="Cunning R."/>
            <person name="Bay R.A."/>
            <person name="Gillette P."/>
            <person name="Baker A.C."/>
            <person name="Traylor-Knowles N."/>
        </authorList>
    </citation>
    <scope>NUCLEOTIDE SEQUENCE [LARGE SCALE GENOMIC DNA]</scope>
    <source>
        <strain evidence="1">RSMAS</strain>
        <tissue evidence="1">Whole animal</tissue>
    </source>
</reference>
<sequence length="169" mass="18896">MALENKYDVLTISEIITISRLLPTSVSRLKVTRYSGWIAWGSPALGGILKDLAGIGESDLHQLWLQIQNKNRRSILLCIVYIPPDRGLSCLENELMPTYVKALSRNKDIVLTGDANCDLLLKTPKDDALRSFCTSVNARQLIDRPTRVTMTSRSLLDIVMVSNKDIVKP</sequence>
<dbReference type="Gene3D" id="3.60.10.10">
    <property type="entry name" value="Endonuclease/exonuclease/phosphatase"/>
    <property type="match status" value="1"/>
</dbReference>
<keyword evidence="2" id="KW-1185">Reference proteome</keyword>
<gene>
    <name evidence="1" type="ORF">pdam_00016156</name>
</gene>
<dbReference type="Proteomes" id="UP000275408">
    <property type="component" value="Unassembled WGS sequence"/>
</dbReference>
<comment type="caution">
    <text evidence="1">The sequence shown here is derived from an EMBL/GenBank/DDBJ whole genome shotgun (WGS) entry which is preliminary data.</text>
</comment>
<protein>
    <recommendedName>
        <fullName evidence="3">Endonuclease/exonuclease/phosphatase domain-containing protein</fullName>
    </recommendedName>
</protein>
<evidence type="ECO:0008006" key="3">
    <source>
        <dbReference type="Google" id="ProtNLM"/>
    </source>
</evidence>
<dbReference type="InterPro" id="IPR036691">
    <property type="entry name" value="Endo/exonu/phosph_ase_sf"/>
</dbReference>
<dbReference type="SUPFAM" id="SSF56219">
    <property type="entry name" value="DNase I-like"/>
    <property type="match status" value="1"/>
</dbReference>
<dbReference type="EMBL" id="RCHS01001144">
    <property type="protein sequence ID" value="RMX54986.1"/>
    <property type="molecule type" value="Genomic_DNA"/>
</dbReference>
<dbReference type="OrthoDB" id="5960351at2759"/>
<accession>A0A3M6UMU7</accession>
<proteinExistence type="predicted"/>